<feature type="region of interest" description="Disordered" evidence="1">
    <location>
        <begin position="61"/>
        <end position="89"/>
    </location>
</feature>
<dbReference type="OrthoDB" id="5410040at2759"/>
<dbReference type="OMA" id="KGGWIEI"/>
<keyword evidence="3" id="KW-1185">Reference proteome</keyword>
<comment type="caution">
    <text evidence="2">The sequence shown here is derived from an EMBL/GenBank/DDBJ whole genome shotgun (WGS) entry which is preliminary data.</text>
</comment>
<dbReference type="VEuPathDB" id="FungiDB:MGL_3058"/>
<dbReference type="AlphaFoldDB" id="A8Q6U8"/>
<accession>A8Q6U8</accession>
<dbReference type="InParanoid" id="A8Q6U8"/>
<dbReference type="GeneID" id="5854379"/>
<proteinExistence type="predicted"/>
<reference evidence="2 3" key="1">
    <citation type="journal article" date="2007" name="Proc. Natl. Acad. Sci. U.S.A.">
        <title>Dandruff-associated Malassezia genomes reveal convergent and divergent virulence traits shared with plant and human fungal pathogens.</title>
        <authorList>
            <person name="Xu J."/>
            <person name="Saunders C.W."/>
            <person name="Hu P."/>
            <person name="Grant R.A."/>
            <person name="Boekhout T."/>
            <person name="Kuramae E.E."/>
            <person name="Kronstad J.W."/>
            <person name="Deangelis Y.M."/>
            <person name="Reeder N.L."/>
            <person name="Johnstone K.R."/>
            <person name="Leland M."/>
            <person name="Fieno A.M."/>
            <person name="Begley W.M."/>
            <person name="Sun Y."/>
            <person name="Lacey M.P."/>
            <person name="Chaudhary T."/>
            <person name="Keough T."/>
            <person name="Chu L."/>
            <person name="Sears R."/>
            <person name="Yuan B."/>
            <person name="Dawson T.L.Jr."/>
        </authorList>
    </citation>
    <scope>NUCLEOTIDE SEQUENCE [LARGE SCALE GENOMIC DNA]</scope>
    <source>
        <strain evidence="3">ATCC MYA-4612 / CBS 7966</strain>
    </source>
</reference>
<evidence type="ECO:0000256" key="1">
    <source>
        <dbReference type="SAM" id="MobiDB-lite"/>
    </source>
</evidence>
<protein>
    <submittedName>
        <fullName evidence="2">Uncharacterized protein</fullName>
    </submittedName>
</protein>
<organism evidence="2 3">
    <name type="scientific">Malassezia globosa (strain ATCC MYA-4612 / CBS 7966)</name>
    <name type="common">Dandruff-associated fungus</name>
    <dbReference type="NCBI Taxonomy" id="425265"/>
    <lineage>
        <taxon>Eukaryota</taxon>
        <taxon>Fungi</taxon>
        <taxon>Dikarya</taxon>
        <taxon>Basidiomycota</taxon>
        <taxon>Ustilaginomycotina</taxon>
        <taxon>Malasseziomycetes</taxon>
        <taxon>Malasseziales</taxon>
        <taxon>Malasseziaceae</taxon>
        <taxon>Malassezia</taxon>
    </lineage>
</organism>
<name>A8Q6U8_MALGO</name>
<dbReference type="EMBL" id="AAYY01000010">
    <property type="protein sequence ID" value="EDP42858.1"/>
    <property type="molecule type" value="Genomic_DNA"/>
</dbReference>
<sequence>MWFWRYAIPQRLKTRRALESTFFASTFVAALVTVSLSASTILPCPANGHGALVNRFHPSSRGALSEEDEASGKHSQSGYHPESLPVGGLGQRAYLTRSGGWIEIDERPSFFSWRRWTSASA</sequence>
<dbReference type="KEGG" id="mgl:MGL_3058"/>
<evidence type="ECO:0000313" key="2">
    <source>
        <dbReference type="EMBL" id="EDP42858.1"/>
    </source>
</evidence>
<gene>
    <name evidence="2" type="ORF">MGL_3058</name>
</gene>
<dbReference type="RefSeq" id="XP_001730072.1">
    <property type="nucleotide sequence ID" value="XM_001730020.1"/>
</dbReference>
<evidence type="ECO:0000313" key="3">
    <source>
        <dbReference type="Proteomes" id="UP000008837"/>
    </source>
</evidence>
<dbReference type="Proteomes" id="UP000008837">
    <property type="component" value="Unassembled WGS sequence"/>
</dbReference>